<dbReference type="Proteomes" id="UP001319827">
    <property type="component" value="Chromosome"/>
</dbReference>
<gene>
    <name evidence="9" type="ORF">DESUT3_20550</name>
</gene>
<evidence type="ECO:0000256" key="7">
    <source>
        <dbReference type="SAM" id="SignalP"/>
    </source>
</evidence>
<dbReference type="EMBL" id="AP024355">
    <property type="protein sequence ID" value="BCR04986.1"/>
    <property type="molecule type" value="Genomic_DNA"/>
</dbReference>
<evidence type="ECO:0000256" key="2">
    <source>
        <dbReference type="ARBA" id="ARBA00022617"/>
    </source>
</evidence>
<keyword evidence="7" id="KW-0732">Signal</keyword>
<dbReference type="PANTHER" id="PTHR40942:SF4">
    <property type="entry name" value="CYTOCHROME C5"/>
    <property type="match status" value="1"/>
</dbReference>
<accession>A0ABN6DYE8</accession>
<keyword evidence="2 6" id="KW-0349">Heme</keyword>
<reference evidence="9 10" key="1">
    <citation type="journal article" date="2016" name="C (Basel)">
        <title>Selective Growth of and Electricity Production by Marine Exoelectrogenic Bacteria in Self-Aggregated Hydrogel of Microbially Reduced Graphene Oxide.</title>
        <authorList>
            <person name="Yoshida N."/>
            <person name="Goto Y."/>
            <person name="Miyata Y."/>
        </authorList>
    </citation>
    <scope>NUCLEOTIDE SEQUENCE [LARGE SCALE GENOMIC DNA]</scope>
    <source>
        <strain evidence="9 10">NIT-T3</strain>
    </source>
</reference>
<name>A0ABN6DYE8_9BACT</name>
<feature type="signal peptide" evidence="7">
    <location>
        <begin position="1"/>
        <end position="26"/>
    </location>
</feature>
<sequence length="124" mass="13074">MKPLGCLLVLSALLVCGAVHPRTINAAEEQGQAAGAPSYDLKTGESVYQKACMACHSMGVAGAPRYGKAEDWKSRIDKGMEVLVRNSLEGFQGEKGLMPARGGRSDLSDEEVAAAVAYMVEGSR</sequence>
<keyword evidence="4" id="KW-0249">Electron transport</keyword>
<evidence type="ECO:0000256" key="5">
    <source>
        <dbReference type="ARBA" id="ARBA00023004"/>
    </source>
</evidence>
<dbReference type="PANTHER" id="PTHR40942">
    <property type="match status" value="1"/>
</dbReference>
<feature type="domain" description="Cytochrome c" evidence="8">
    <location>
        <begin position="39"/>
        <end position="123"/>
    </location>
</feature>
<proteinExistence type="predicted"/>
<keyword evidence="10" id="KW-1185">Reference proteome</keyword>
<organism evidence="9 10">
    <name type="scientific">Desulfuromonas versatilis</name>
    <dbReference type="NCBI Taxonomy" id="2802975"/>
    <lineage>
        <taxon>Bacteria</taxon>
        <taxon>Pseudomonadati</taxon>
        <taxon>Thermodesulfobacteriota</taxon>
        <taxon>Desulfuromonadia</taxon>
        <taxon>Desulfuromonadales</taxon>
        <taxon>Desulfuromonadaceae</taxon>
        <taxon>Desulfuromonas</taxon>
    </lineage>
</organism>
<evidence type="ECO:0000256" key="3">
    <source>
        <dbReference type="ARBA" id="ARBA00022723"/>
    </source>
</evidence>
<dbReference type="Gene3D" id="1.10.760.10">
    <property type="entry name" value="Cytochrome c-like domain"/>
    <property type="match status" value="1"/>
</dbReference>
<keyword evidence="3 6" id="KW-0479">Metal-binding</keyword>
<evidence type="ECO:0000256" key="4">
    <source>
        <dbReference type="ARBA" id="ARBA00022982"/>
    </source>
</evidence>
<dbReference type="InterPro" id="IPR009056">
    <property type="entry name" value="Cyt_c-like_dom"/>
</dbReference>
<dbReference type="SUPFAM" id="SSF46626">
    <property type="entry name" value="Cytochrome c"/>
    <property type="match status" value="1"/>
</dbReference>
<keyword evidence="1" id="KW-0813">Transport</keyword>
<protein>
    <recommendedName>
        <fullName evidence="8">Cytochrome c domain-containing protein</fullName>
    </recommendedName>
</protein>
<evidence type="ECO:0000259" key="8">
    <source>
        <dbReference type="PROSITE" id="PS51007"/>
    </source>
</evidence>
<evidence type="ECO:0000313" key="9">
    <source>
        <dbReference type="EMBL" id="BCR04986.1"/>
    </source>
</evidence>
<evidence type="ECO:0000256" key="1">
    <source>
        <dbReference type="ARBA" id="ARBA00022448"/>
    </source>
</evidence>
<dbReference type="RefSeq" id="WP_221248423.1">
    <property type="nucleotide sequence ID" value="NZ_AP024355.1"/>
</dbReference>
<dbReference type="InterPro" id="IPR002323">
    <property type="entry name" value="Cyt_CIE"/>
</dbReference>
<dbReference type="PRINTS" id="PR00607">
    <property type="entry name" value="CYTCHROMECIE"/>
</dbReference>
<keyword evidence="5 6" id="KW-0408">Iron</keyword>
<dbReference type="InterPro" id="IPR036909">
    <property type="entry name" value="Cyt_c-like_dom_sf"/>
</dbReference>
<reference evidence="9 10" key="2">
    <citation type="journal article" date="2021" name="Int. J. Syst. Evol. Microbiol.">
        <title>Isolation and Polyphasic Characterization of Desulfuromonas versatilis sp. Nov., an Electrogenic Bacteria Capable of Versatile Metabolism Isolated from a Graphene Oxide-Reducing Enrichment Culture.</title>
        <authorList>
            <person name="Xie L."/>
            <person name="Yoshida N."/>
            <person name="Ishii S."/>
            <person name="Meng L."/>
        </authorList>
    </citation>
    <scope>NUCLEOTIDE SEQUENCE [LARGE SCALE GENOMIC DNA]</scope>
    <source>
        <strain evidence="9 10">NIT-T3</strain>
    </source>
</reference>
<evidence type="ECO:0000256" key="6">
    <source>
        <dbReference type="PROSITE-ProRule" id="PRU00433"/>
    </source>
</evidence>
<evidence type="ECO:0000313" key="10">
    <source>
        <dbReference type="Proteomes" id="UP001319827"/>
    </source>
</evidence>
<feature type="chain" id="PRO_5045979973" description="Cytochrome c domain-containing protein" evidence="7">
    <location>
        <begin position="27"/>
        <end position="124"/>
    </location>
</feature>
<dbReference type="PROSITE" id="PS51007">
    <property type="entry name" value="CYTC"/>
    <property type="match status" value="1"/>
</dbReference>
<dbReference type="Pfam" id="PF13442">
    <property type="entry name" value="Cytochrome_CBB3"/>
    <property type="match status" value="1"/>
</dbReference>